<reference evidence="3" key="1">
    <citation type="journal article" date="2022" name="Plant J.">
        <title>Strategies of tolerance reflected in two North American maple genomes.</title>
        <authorList>
            <person name="McEvoy S.L."/>
            <person name="Sezen U.U."/>
            <person name="Trouern-Trend A."/>
            <person name="McMahon S.M."/>
            <person name="Schaberg P.G."/>
            <person name="Yang J."/>
            <person name="Wegrzyn J.L."/>
            <person name="Swenson N.G."/>
        </authorList>
    </citation>
    <scope>NUCLEOTIDE SEQUENCE</scope>
    <source>
        <strain evidence="3">NS2018</strain>
    </source>
</reference>
<feature type="domain" description="MULE transposase" evidence="2">
    <location>
        <begin position="2"/>
        <end position="64"/>
    </location>
</feature>
<accession>A0AA39W152</accession>
<gene>
    <name evidence="3" type="ORF">LWI29_035608</name>
</gene>
<evidence type="ECO:0000313" key="3">
    <source>
        <dbReference type="EMBL" id="KAK0598528.1"/>
    </source>
</evidence>
<name>A0AA39W152_ACESA</name>
<proteinExistence type="predicted"/>
<reference evidence="3" key="2">
    <citation type="submission" date="2023-06" db="EMBL/GenBank/DDBJ databases">
        <authorList>
            <person name="Swenson N.G."/>
            <person name="Wegrzyn J.L."/>
            <person name="Mcevoy S.L."/>
        </authorList>
    </citation>
    <scope>NUCLEOTIDE SEQUENCE</scope>
    <source>
        <strain evidence="3">NS2018</strain>
        <tissue evidence="3">Leaf</tissue>
    </source>
</reference>
<dbReference type="PANTHER" id="PTHR31973">
    <property type="entry name" value="POLYPROTEIN, PUTATIVE-RELATED"/>
    <property type="match status" value="1"/>
</dbReference>
<dbReference type="EMBL" id="JAUESC010000004">
    <property type="protein sequence ID" value="KAK0598528.1"/>
    <property type="molecule type" value="Genomic_DNA"/>
</dbReference>
<feature type="region of interest" description="Disordered" evidence="1">
    <location>
        <begin position="108"/>
        <end position="129"/>
    </location>
</feature>
<dbReference type="AlphaFoldDB" id="A0AA39W152"/>
<comment type="caution">
    <text evidence="3">The sequence shown here is derived from an EMBL/GenBank/DDBJ whole genome shotgun (WGS) entry which is preliminary data.</text>
</comment>
<organism evidence="3 4">
    <name type="scientific">Acer saccharum</name>
    <name type="common">Sugar maple</name>
    <dbReference type="NCBI Taxonomy" id="4024"/>
    <lineage>
        <taxon>Eukaryota</taxon>
        <taxon>Viridiplantae</taxon>
        <taxon>Streptophyta</taxon>
        <taxon>Embryophyta</taxon>
        <taxon>Tracheophyta</taxon>
        <taxon>Spermatophyta</taxon>
        <taxon>Magnoliopsida</taxon>
        <taxon>eudicotyledons</taxon>
        <taxon>Gunneridae</taxon>
        <taxon>Pentapetalae</taxon>
        <taxon>rosids</taxon>
        <taxon>malvids</taxon>
        <taxon>Sapindales</taxon>
        <taxon>Sapindaceae</taxon>
        <taxon>Hippocastanoideae</taxon>
        <taxon>Acereae</taxon>
        <taxon>Acer</taxon>
    </lineage>
</organism>
<dbReference type="Pfam" id="PF10551">
    <property type="entry name" value="MULE"/>
    <property type="match status" value="1"/>
</dbReference>
<evidence type="ECO:0000259" key="2">
    <source>
        <dbReference type="Pfam" id="PF10551"/>
    </source>
</evidence>
<evidence type="ECO:0000313" key="4">
    <source>
        <dbReference type="Proteomes" id="UP001168877"/>
    </source>
</evidence>
<dbReference type="Proteomes" id="UP001168877">
    <property type="component" value="Unassembled WGS sequence"/>
</dbReference>
<sequence length="129" mass="14555">MIYPLAFGFANFECTKSWTWFLTQLREVILHPKLVMIVSDWYTCISNGMKAIFLDAAHGVCAYHSANLYYRATYVYRVEEFDHFMVELKAIHLKVPIPKMVTKASHGGNCQADPTSSVGGHGTSFVIDS</sequence>
<evidence type="ECO:0000256" key="1">
    <source>
        <dbReference type="SAM" id="MobiDB-lite"/>
    </source>
</evidence>
<dbReference type="InterPro" id="IPR018289">
    <property type="entry name" value="MULE_transposase_dom"/>
</dbReference>
<keyword evidence="4" id="KW-1185">Reference proteome</keyword>
<protein>
    <recommendedName>
        <fullName evidence="2">MULE transposase domain-containing protein</fullName>
    </recommendedName>
</protein>
<dbReference type="PANTHER" id="PTHR31973:SF195">
    <property type="entry name" value="MUDR FAMILY TRANSPOSASE"/>
    <property type="match status" value="1"/>
</dbReference>